<evidence type="ECO:0000313" key="2">
    <source>
        <dbReference type="Proteomes" id="UP000317977"/>
    </source>
</evidence>
<sequence length="74" mass="8642">MVSDEWHEWARDCTRSVSINARLSIEQFGARVGERSDKLLASKAGDEKRELPPCGLIARAYNWRRRPRPMTYHL</sequence>
<comment type="caution">
    <text evidence="1">The sequence shown here is derived from an EMBL/GenBank/DDBJ whole genome shotgun (WGS) entry which is preliminary data.</text>
</comment>
<reference evidence="1 2" key="1">
    <citation type="submission" date="2019-02" db="EMBL/GenBank/DDBJ databases">
        <title>Deep-cultivation of Planctomycetes and their phenomic and genomic characterization uncovers novel biology.</title>
        <authorList>
            <person name="Wiegand S."/>
            <person name="Jogler M."/>
            <person name="Boedeker C."/>
            <person name="Pinto D."/>
            <person name="Vollmers J."/>
            <person name="Rivas-Marin E."/>
            <person name="Kohn T."/>
            <person name="Peeters S.H."/>
            <person name="Heuer A."/>
            <person name="Rast P."/>
            <person name="Oberbeckmann S."/>
            <person name="Bunk B."/>
            <person name="Jeske O."/>
            <person name="Meyerdierks A."/>
            <person name="Storesund J.E."/>
            <person name="Kallscheuer N."/>
            <person name="Luecker S."/>
            <person name="Lage O.M."/>
            <person name="Pohl T."/>
            <person name="Merkel B.J."/>
            <person name="Hornburger P."/>
            <person name="Mueller R.-W."/>
            <person name="Bruemmer F."/>
            <person name="Labrenz M."/>
            <person name="Spormann A.M."/>
            <person name="Op Den Camp H."/>
            <person name="Overmann J."/>
            <person name="Amann R."/>
            <person name="Jetten M.S.M."/>
            <person name="Mascher T."/>
            <person name="Medema M.H."/>
            <person name="Devos D.P."/>
            <person name="Kaster A.-K."/>
            <person name="Ovreas L."/>
            <person name="Rohde M."/>
            <person name="Galperin M.Y."/>
            <person name="Jogler C."/>
        </authorList>
    </citation>
    <scope>NUCLEOTIDE SEQUENCE [LARGE SCALE GENOMIC DNA]</scope>
    <source>
        <strain evidence="1 2">Poly59</strain>
    </source>
</reference>
<keyword evidence="2" id="KW-1185">Reference proteome</keyword>
<accession>A0A5C6EVS2</accession>
<proteinExistence type="predicted"/>
<dbReference type="AlphaFoldDB" id="A0A5C6EVS2"/>
<evidence type="ECO:0000313" key="1">
    <source>
        <dbReference type="EMBL" id="TWU51589.1"/>
    </source>
</evidence>
<name>A0A5C6EVS2_9BACT</name>
<dbReference type="Proteomes" id="UP000317977">
    <property type="component" value="Unassembled WGS sequence"/>
</dbReference>
<gene>
    <name evidence="1" type="ORF">Poly59_31820</name>
</gene>
<organism evidence="1 2">
    <name type="scientific">Rubripirellula reticaptiva</name>
    <dbReference type="NCBI Taxonomy" id="2528013"/>
    <lineage>
        <taxon>Bacteria</taxon>
        <taxon>Pseudomonadati</taxon>
        <taxon>Planctomycetota</taxon>
        <taxon>Planctomycetia</taxon>
        <taxon>Pirellulales</taxon>
        <taxon>Pirellulaceae</taxon>
        <taxon>Rubripirellula</taxon>
    </lineage>
</organism>
<dbReference type="EMBL" id="SJPX01000003">
    <property type="protein sequence ID" value="TWU51589.1"/>
    <property type="molecule type" value="Genomic_DNA"/>
</dbReference>
<protein>
    <submittedName>
        <fullName evidence="1">Uncharacterized protein</fullName>
    </submittedName>
</protein>